<dbReference type="AlphaFoldDB" id="A0A6H5G416"/>
<protein>
    <submittedName>
        <fullName evidence="3">Uncharacterized protein</fullName>
    </submittedName>
</protein>
<evidence type="ECO:0000313" key="4">
    <source>
        <dbReference type="Proteomes" id="UP000479000"/>
    </source>
</evidence>
<dbReference type="Proteomes" id="UP000479000">
    <property type="component" value="Unassembled WGS sequence"/>
</dbReference>
<evidence type="ECO:0000313" key="2">
    <source>
        <dbReference type="EMBL" id="CAA9997253.1"/>
    </source>
</evidence>
<name>A0A6H5G416_9HEMI</name>
<gene>
    <name evidence="2" type="ORF">NTEN_LOCUS3573</name>
    <name evidence="3" type="ORF">NTEN_LOCUS3575</name>
</gene>
<organism evidence="3 4">
    <name type="scientific">Nesidiocoris tenuis</name>
    <dbReference type="NCBI Taxonomy" id="355587"/>
    <lineage>
        <taxon>Eukaryota</taxon>
        <taxon>Metazoa</taxon>
        <taxon>Ecdysozoa</taxon>
        <taxon>Arthropoda</taxon>
        <taxon>Hexapoda</taxon>
        <taxon>Insecta</taxon>
        <taxon>Pterygota</taxon>
        <taxon>Neoptera</taxon>
        <taxon>Paraneoptera</taxon>
        <taxon>Hemiptera</taxon>
        <taxon>Heteroptera</taxon>
        <taxon>Panheteroptera</taxon>
        <taxon>Cimicomorpha</taxon>
        <taxon>Miridae</taxon>
        <taxon>Dicyphina</taxon>
        <taxon>Nesidiocoris</taxon>
    </lineage>
</organism>
<accession>A0A6H5G416</accession>
<evidence type="ECO:0000313" key="3">
    <source>
        <dbReference type="EMBL" id="CAA9997255.1"/>
    </source>
</evidence>
<keyword evidence="4" id="KW-1185">Reference proteome</keyword>
<sequence length="55" mass="6064">MTILQDGVSSGIRDSAADRWENPSTNGRILGTYSGYSIDVRTDQLMSQRCIRLSA</sequence>
<proteinExistence type="predicted"/>
<dbReference type="EMBL" id="CADCXU010005623">
    <property type="protein sequence ID" value="CAA9997253.1"/>
    <property type="molecule type" value="Genomic_DNA"/>
</dbReference>
<evidence type="ECO:0000256" key="1">
    <source>
        <dbReference type="SAM" id="MobiDB-lite"/>
    </source>
</evidence>
<reference evidence="3 4" key="1">
    <citation type="submission" date="2020-02" db="EMBL/GenBank/DDBJ databases">
        <authorList>
            <person name="Ferguson B K."/>
        </authorList>
    </citation>
    <scope>NUCLEOTIDE SEQUENCE [LARGE SCALE GENOMIC DNA]</scope>
</reference>
<feature type="region of interest" description="Disordered" evidence="1">
    <location>
        <begin position="1"/>
        <end position="24"/>
    </location>
</feature>
<dbReference type="EMBL" id="CADCXU010005624">
    <property type="protein sequence ID" value="CAA9997255.1"/>
    <property type="molecule type" value="Genomic_DNA"/>
</dbReference>